<dbReference type="PANTHER" id="PTHR12015">
    <property type="entry name" value="SMALL INDUCIBLE CYTOKINE A"/>
    <property type="match status" value="1"/>
</dbReference>
<dbReference type="OMA" id="CNCANHI"/>
<keyword evidence="5" id="KW-0732">Signal</keyword>
<name>A0A8C1ENY6_CYPCA</name>
<dbReference type="InterPro" id="IPR001811">
    <property type="entry name" value="Chemokine_IL8-like_dom"/>
</dbReference>
<reference evidence="7" key="2">
    <citation type="submission" date="2025-09" db="UniProtKB">
        <authorList>
            <consortium name="Ensembl"/>
        </authorList>
    </citation>
    <scope>IDENTIFICATION</scope>
</reference>
<evidence type="ECO:0000256" key="4">
    <source>
        <dbReference type="ARBA" id="ARBA00022525"/>
    </source>
</evidence>
<dbReference type="GeneTree" id="ENSGT01030000235013"/>
<dbReference type="GO" id="GO:0006952">
    <property type="term" value="P:defense response"/>
    <property type="evidence" value="ECO:0007669"/>
    <property type="project" value="InterPro"/>
</dbReference>
<keyword evidence="8" id="KW-1185">Reference proteome</keyword>
<evidence type="ECO:0000256" key="1">
    <source>
        <dbReference type="ARBA" id="ARBA00004613"/>
    </source>
</evidence>
<evidence type="ECO:0000256" key="5">
    <source>
        <dbReference type="SAM" id="SignalP"/>
    </source>
</evidence>
<evidence type="ECO:0000259" key="6">
    <source>
        <dbReference type="SMART" id="SM00199"/>
    </source>
</evidence>
<comment type="subcellular location">
    <subcellularLocation>
        <location evidence="1">Secreted</location>
    </subcellularLocation>
</comment>
<dbReference type="GO" id="GO:0006955">
    <property type="term" value="P:immune response"/>
    <property type="evidence" value="ECO:0007669"/>
    <property type="project" value="InterPro"/>
</dbReference>
<comment type="similarity">
    <text evidence="2">Belongs to the intercrine alpha (chemokine CxC) family.</text>
</comment>
<evidence type="ECO:0000313" key="8">
    <source>
        <dbReference type="Proteomes" id="UP001108240"/>
    </source>
</evidence>
<organism evidence="7 8">
    <name type="scientific">Cyprinus carpio carpio</name>
    <dbReference type="NCBI Taxonomy" id="630221"/>
    <lineage>
        <taxon>Eukaryota</taxon>
        <taxon>Metazoa</taxon>
        <taxon>Chordata</taxon>
        <taxon>Craniata</taxon>
        <taxon>Vertebrata</taxon>
        <taxon>Euteleostomi</taxon>
        <taxon>Actinopterygii</taxon>
        <taxon>Neopterygii</taxon>
        <taxon>Teleostei</taxon>
        <taxon>Ostariophysi</taxon>
        <taxon>Cypriniformes</taxon>
        <taxon>Cyprinidae</taxon>
        <taxon>Cyprininae</taxon>
        <taxon>Cyprinus</taxon>
    </lineage>
</organism>
<feature type="signal peptide" evidence="5">
    <location>
        <begin position="1"/>
        <end position="17"/>
    </location>
</feature>
<feature type="domain" description="Chemokine interleukin-8-like" evidence="6">
    <location>
        <begin position="31"/>
        <end position="92"/>
    </location>
</feature>
<dbReference type="GO" id="GO:0005615">
    <property type="term" value="C:extracellular space"/>
    <property type="evidence" value="ECO:0007669"/>
    <property type="project" value="UniProtKB-KW"/>
</dbReference>
<dbReference type="SMART" id="SM00199">
    <property type="entry name" value="SCY"/>
    <property type="match status" value="3"/>
</dbReference>
<evidence type="ECO:0000256" key="2">
    <source>
        <dbReference type="ARBA" id="ARBA00010665"/>
    </source>
</evidence>
<dbReference type="AlphaFoldDB" id="A0A8C1ENY6"/>
<evidence type="ECO:0000256" key="3">
    <source>
        <dbReference type="ARBA" id="ARBA00022514"/>
    </source>
</evidence>
<dbReference type="Gene3D" id="2.40.50.40">
    <property type="match status" value="3"/>
</dbReference>
<reference evidence="7" key="1">
    <citation type="submission" date="2025-08" db="UniProtKB">
        <authorList>
            <consortium name="Ensembl"/>
        </authorList>
    </citation>
    <scope>IDENTIFICATION</scope>
</reference>
<dbReference type="Ensembl" id="ENSCCRT00000087365.2">
    <property type="protein sequence ID" value="ENSCCRP00000080505.2"/>
    <property type="gene ID" value="ENSCCRG00000033946.2"/>
</dbReference>
<feature type="domain" description="Chemokine interleukin-8-like" evidence="6">
    <location>
        <begin position="116"/>
        <end position="169"/>
    </location>
</feature>
<accession>A0A8C1ENY6</accession>
<dbReference type="Proteomes" id="UP001108240">
    <property type="component" value="Unplaced"/>
</dbReference>
<dbReference type="GO" id="GO:0008009">
    <property type="term" value="F:chemokine activity"/>
    <property type="evidence" value="ECO:0007669"/>
    <property type="project" value="InterPro"/>
</dbReference>
<dbReference type="PANTHER" id="PTHR12015:SF210">
    <property type="entry name" value="C-X-C MOTIF CHEMOKINE 9"/>
    <property type="match status" value="1"/>
</dbReference>
<feature type="chain" id="PRO_5039901035" description="Chemokine interleukin-8-like domain-containing protein" evidence="5">
    <location>
        <begin position="18"/>
        <end position="297"/>
    </location>
</feature>
<keyword evidence="3" id="KW-0202">Cytokine</keyword>
<keyword evidence="4" id="KW-0964">Secreted</keyword>
<feature type="domain" description="Chemokine interleukin-8-like" evidence="6">
    <location>
        <begin position="202"/>
        <end position="263"/>
    </location>
</feature>
<dbReference type="InterPro" id="IPR039809">
    <property type="entry name" value="Chemokine_b/g/d"/>
</dbReference>
<dbReference type="InterPro" id="IPR033899">
    <property type="entry name" value="CXC_Chemokine_domain"/>
</dbReference>
<evidence type="ECO:0000313" key="7">
    <source>
        <dbReference type="Ensembl" id="ENSCCRP00000080505.2"/>
    </source>
</evidence>
<dbReference type="InterPro" id="IPR036048">
    <property type="entry name" value="Interleukin_8-like_sf"/>
</dbReference>
<dbReference type="SUPFAM" id="SSF54117">
    <property type="entry name" value="Interleukin 8-like chemokines"/>
    <property type="match status" value="3"/>
</dbReference>
<dbReference type="Pfam" id="PF00048">
    <property type="entry name" value="IL8"/>
    <property type="match status" value="3"/>
</dbReference>
<dbReference type="CDD" id="cd00273">
    <property type="entry name" value="Chemokine_CXC"/>
    <property type="match status" value="2"/>
</dbReference>
<protein>
    <recommendedName>
        <fullName evidence="6">Chemokine interleukin-8-like domain-containing protein</fullName>
    </recommendedName>
</protein>
<sequence length="297" mass="33311">MMKFSTSAFMLHAICTAALLSTTERSSKPMHLRCQCIKAYSGPAIPSGRIQSLRIIPATPQCKNEEIIAKMKKGEMCLDPTKDWVISLKKVIYERKTTIQPDALLSTTEGKPNNLNLRCVCTQIHSEPLIPSEKILSLRVIPAGPHCKNEEIIVTMEKGPVCLDLTKYWEITFEDEIYKRKTTIHPDALLSTTEAGKPKHLNLRCVCPQTYSEPPIPAEKILSLRVIPAGPNCKNEEIIATMKEVQVCLDPTKDWVISLKEALIHDSKDFLTVSSNGRQEDVVLSTTSFTREKFCVM</sequence>
<proteinExistence type="inferred from homology"/>